<dbReference type="Proteomes" id="UP000054359">
    <property type="component" value="Unassembled WGS sequence"/>
</dbReference>
<accession>A0A087U395</accession>
<keyword evidence="2" id="KW-1185">Reference proteome</keyword>
<evidence type="ECO:0000313" key="2">
    <source>
        <dbReference type="Proteomes" id="UP000054359"/>
    </source>
</evidence>
<organism evidence="1 2">
    <name type="scientific">Stegodyphus mimosarum</name>
    <name type="common">African social velvet spider</name>
    <dbReference type="NCBI Taxonomy" id="407821"/>
    <lineage>
        <taxon>Eukaryota</taxon>
        <taxon>Metazoa</taxon>
        <taxon>Ecdysozoa</taxon>
        <taxon>Arthropoda</taxon>
        <taxon>Chelicerata</taxon>
        <taxon>Arachnida</taxon>
        <taxon>Araneae</taxon>
        <taxon>Araneomorphae</taxon>
        <taxon>Entelegynae</taxon>
        <taxon>Eresoidea</taxon>
        <taxon>Eresidae</taxon>
        <taxon>Stegodyphus</taxon>
    </lineage>
</organism>
<dbReference type="PANTHER" id="PTHR16797">
    <property type="entry name" value="FACTOR VIII-ASSOCIATED GENE 1"/>
    <property type="match status" value="1"/>
</dbReference>
<dbReference type="PANTHER" id="PTHR16797:SF4">
    <property type="entry name" value="40-KDA HUNTINGTIN-ASSOCIATED PROTEIN"/>
    <property type="match status" value="1"/>
</dbReference>
<dbReference type="GO" id="GO:0099518">
    <property type="term" value="P:vesicle cytoskeletal trafficking"/>
    <property type="evidence" value="ECO:0007669"/>
    <property type="project" value="TreeGrafter"/>
</dbReference>
<dbReference type="InterPro" id="IPR039494">
    <property type="entry name" value="F8A"/>
</dbReference>
<feature type="non-terminal residue" evidence="1">
    <location>
        <position position="166"/>
    </location>
</feature>
<proteinExistence type="predicted"/>
<dbReference type="STRING" id="407821.A0A087U395"/>
<dbReference type="AlphaFoldDB" id="A0A087U395"/>
<dbReference type="OMA" id="IARCEVS"/>
<dbReference type="EMBL" id="KK117946">
    <property type="protein sequence ID" value="KFM71834.1"/>
    <property type="molecule type" value="Genomic_DNA"/>
</dbReference>
<evidence type="ECO:0000313" key="1">
    <source>
        <dbReference type="EMBL" id="KFM71834.1"/>
    </source>
</evidence>
<dbReference type="GO" id="GO:0005769">
    <property type="term" value="C:early endosome"/>
    <property type="evidence" value="ECO:0007669"/>
    <property type="project" value="TreeGrafter"/>
</dbReference>
<protein>
    <submittedName>
        <fullName evidence="1">Factor VIII intron 22 protein</fullName>
    </submittedName>
</protein>
<dbReference type="OrthoDB" id="10249246at2759"/>
<gene>
    <name evidence="1" type="ORF">X975_12144</name>
</gene>
<reference evidence="1 2" key="1">
    <citation type="submission" date="2013-11" db="EMBL/GenBank/DDBJ databases">
        <title>Genome sequencing of Stegodyphus mimosarum.</title>
        <authorList>
            <person name="Bechsgaard J."/>
        </authorList>
    </citation>
    <scope>NUCLEOTIDE SEQUENCE [LARGE SCALE GENOMIC DNA]</scope>
</reference>
<name>A0A087U395_STEMI</name>
<sequence>MRAAELHRSCALDYLNDLKEISDCRIRLGDYDGALTVLTEMQVIAEKKGVKGNGERIGAFTSILNNVEISRILLLLLLKPPEFKLRPEHAKLLEQYSDIDRDPVDYIEDDLYLLLQSLMIAVKERDESALLLLERDLWPRLTPLQNDILSKILTEYRDYSVSLPYK</sequence>